<dbReference type="Pfam" id="PF02104">
    <property type="entry name" value="SURF1"/>
    <property type="match status" value="1"/>
</dbReference>
<comment type="caution">
    <text evidence="7">The sequence shown here is derived from an EMBL/GenBank/DDBJ whole genome shotgun (WGS) entry which is preliminary data.</text>
</comment>
<gene>
    <name evidence="7" type="ORF">G3574_02660</name>
</gene>
<dbReference type="InterPro" id="IPR045214">
    <property type="entry name" value="Surf1/Surf4"/>
</dbReference>
<keyword evidence="6" id="KW-1003">Cell membrane</keyword>
<evidence type="ECO:0000256" key="6">
    <source>
        <dbReference type="RuleBase" id="RU363076"/>
    </source>
</evidence>
<dbReference type="RefSeq" id="WP_163960469.1">
    <property type="nucleotide sequence ID" value="NZ_JAAIVB010000010.1"/>
</dbReference>
<dbReference type="PANTHER" id="PTHR23427">
    <property type="entry name" value="SURFEIT LOCUS PROTEIN"/>
    <property type="match status" value="1"/>
</dbReference>
<accession>A0A6B3SQN7</accession>
<reference evidence="7 8" key="1">
    <citation type="submission" date="2020-02" db="EMBL/GenBank/DDBJ databases">
        <authorList>
            <person name="Kim M.K."/>
        </authorList>
    </citation>
    <scope>NUCLEOTIDE SEQUENCE [LARGE SCALE GENOMIC DNA]</scope>
    <source>
        <strain evidence="7 8">17J57-3</strain>
    </source>
</reference>
<evidence type="ECO:0000256" key="2">
    <source>
        <dbReference type="ARBA" id="ARBA00007165"/>
    </source>
</evidence>
<evidence type="ECO:0000313" key="7">
    <source>
        <dbReference type="EMBL" id="NEX59969.1"/>
    </source>
</evidence>
<evidence type="ECO:0000256" key="5">
    <source>
        <dbReference type="ARBA" id="ARBA00023136"/>
    </source>
</evidence>
<keyword evidence="4 6" id="KW-1133">Transmembrane helix</keyword>
<dbReference type="AlphaFoldDB" id="A0A6B3SQN7"/>
<dbReference type="PROSITE" id="PS50895">
    <property type="entry name" value="SURF1"/>
    <property type="match status" value="1"/>
</dbReference>
<comment type="similarity">
    <text evidence="2 6">Belongs to the SURF1 family.</text>
</comment>
<organism evidence="7 8">
    <name type="scientific">Noviherbaspirillum galbum</name>
    <dbReference type="NCBI Taxonomy" id="2709383"/>
    <lineage>
        <taxon>Bacteria</taxon>
        <taxon>Pseudomonadati</taxon>
        <taxon>Pseudomonadota</taxon>
        <taxon>Betaproteobacteria</taxon>
        <taxon>Burkholderiales</taxon>
        <taxon>Oxalobacteraceae</taxon>
        <taxon>Noviherbaspirillum</taxon>
    </lineage>
</organism>
<evidence type="ECO:0000313" key="8">
    <source>
        <dbReference type="Proteomes" id="UP000482155"/>
    </source>
</evidence>
<comment type="subcellular location">
    <subcellularLocation>
        <location evidence="6">Cell membrane</location>
        <topology evidence="6">Multi-pass membrane protein</topology>
    </subcellularLocation>
    <subcellularLocation>
        <location evidence="1">Membrane</location>
    </subcellularLocation>
</comment>
<proteinExistence type="inferred from homology"/>
<dbReference type="PANTHER" id="PTHR23427:SF2">
    <property type="entry name" value="SURFEIT LOCUS PROTEIN 1"/>
    <property type="match status" value="1"/>
</dbReference>
<feature type="transmembrane region" description="Helical" evidence="6">
    <location>
        <begin position="20"/>
        <end position="42"/>
    </location>
</feature>
<feature type="transmembrane region" description="Helical" evidence="6">
    <location>
        <begin position="231"/>
        <end position="252"/>
    </location>
</feature>
<evidence type="ECO:0000256" key="1">
    <source>
        <dbReference type="ARBA" id="ARBA00004370"/>
    </source>
</evidence>
<protein>
    <recommendedName>
        <fullName evidence="6">SURF1-like protein</fullName>
    </recommendedName>
</protein>
<sequence length="274" mass="28905">MARGRDPQRPDDGPSPRPRWQGALAGILLLAAFAAFVTLGNWQVRRLAWKNDLIARVDSRVHALPVPVPARDRWAAITAASDEYRHVRVAGRFLHGLATRVAATSELGSGYWILTPLVADDGSVVLVNRGFVAQDAAGSVKPASGETAAEVTGLLRLSEPGGGFLRANDPGAGRWYSRDVPAIAAARGLASFGPVAPYFVDADGNGQDPASAAPGVPVGGLTVIHFHNNHLMYALTWYALALMTAACGAWLVRRRGTRRAAAGVRAARGGQGHN</sequence>
<name>A0A6B3SQN7_9BURK</name>
<evidence type="ECO:0000256" key="3">
    <source>
        <dbReference type="ARBA" id="ARBA00022692"/>
    </source>
</evidence>
<keyword evidence="8" id="KW-1185">Reference proteome</keyword>
<dbReference type="EMBL" id="JAAIVB010000010">
    <property type="protein sequence ID" value="NEX59969.1"/>
    <property type="molecule type" value="Genomic_DNA"/>
</dbReference>
<dbReference type="GO" id="GO:0005886">
    <property type="term" value="C:plasma membrane"/>
    <property type="evidence" value="ECO:0007669"/>
    <property type="project" value="UniProtKB-SubCell"/>
</dbReference>
<dbReference type="Proteomes" id="UP000482155">
    <property type="component" value="Unassembled WGS sequence"/>
</dbReference>
<keyword evidence="3 6" id="KW-0812">Transmembrane</keyword>
<evidence type="ECO:0000256" key="4">
    <source>
        <dbReference type="ARBA" id="ARBA00022989"/>
    </source>
</evidence>
<dbReference type="InterPro" id="IPR002994">
    <property type="entry name" value="Surf1/Shy1"/>
</dbReference>
<dbReference type="CDD" id="cd06662">
    <property type="entry name" value="SURF1"/>
    <property type="match status" value="1"/>
</dbReference>
<keyword evidence="5 6" id="KW-0472">Membrane</keyword>